<dbReference type="Proteomes" id="UP000297834">
    <property type="component" value="Unassembled WGS sequence"/>
</dbReference>
<dbReference type="Gene3D" id="3.10.450.40">
    <property type="match status" value="1"/>
</dbReference>
<proteinExistence type="predicted"/>
<dbReference type="AlphaFoldDB" id="A0A4Y7X9S7"/>
<feature type="domain" description="IraD/Gp25-like" evidence="1">
    <location>
        <begin position="14"/>
        <end position="98"/>
    </location>
</feature>
<dbReference type="InterPro" id="IPR007048">
    <property type="entry name" value="IraD/Gp25-like"/>
</dbReference>
<name>A0A4Y7X9S7_9GAMM</name>
<dbReference type="SUPFAM" id="SSF160719">
    <property type="entry name" value="gpW/gp25-like"/>
    <property type="match status" value="1"/>
</dbReference>
<dbReference type="OrthoDB" id="9802846at2"/>
<comment type="caution">
    <text evidence="2">The sequence shown here is derived from an EMBL/GenBank/DDBJ whole genome shotgun (WGS) entry which is preliminary data.</text>
</comment>
<evidence type="ECO:0000313" key="3">
    <source>
        <dbReference type="Proteomes" id="UP000297834"/>
    </source>
</evidence>
<evidence type="ECO:0000313" key="2">
    <source>
        <dbReference type="EMBL" id="TEU24686.1"/>
    </source>
</evidence>
<dbReference type="Pfam" id="PF04965">
    <property type="entry name" value="GPW_gp25"/>
    <property type="match status" value="1"/>
</dbReference>
<sequence>MMSRNYGTSLTEIEHINQSLADLISTPVGSRVMRREYGTLLANLLDQPTSEALYLKCYSTIYLAILRWEPRIEISKIFISSLNQGKQVVDIEGRLINTGQSLNLSIPISIGALT</sequence>
<protein>
    <submittedName>
        <fullName evidence="2">Baseplate assembly protein</fullName>
    </submittedName>
</protein>
<evidence type="ECO:0000259" key="1">
    <source>
        <dbReference type="Pfam" id="PF04965"/>
    </source>
</evidence>
<accession>A0A4Y7X9S7</accession>
<dbReference type="RefSeq" id="WP_134245038.1">
    <property type="nucleotide sequence ID" value="NZ_SNTY01000058.1"/>
</dbReference>
<organism evidence="2 3">
    <name type="scientific">Alkanindiges illinoisensis</name>
    <dbReference type="NCBI Taxonomy" id="197183"/>
    <lineage>
        <taxon>Bacteria</taxon>
        <taxon>Pseudomonadati</taxon>
        <taxon>Pseudomonadota</taxon>
        <taxon>Gammaproteobacteria</taxon>
        <taxon>Moraxellales</taxon>
        <taxon>Moraxellaceae</taxon>
        <taxon>Alkanindiges</taxon>
    </lineage>
</organism>
<dbReference type="STRING" id="1120977.GCA_000619845_01533"/>
<reference evidence="2 3" key="1">
    <citation type="submission" date="2019-03" db="EMBL/GenBank/DDBJ databases">
        <title>Alkanindiges illinoisensis: a potential pathogenic isolated from ascites of a gastric cancer patient with abdominal metastasis.</title>
        <authorList>
            <person name="Hu X."/>
            <person name="Yang B."/>
            <person name="Yan X."/>
            <person name="Lin L."/>
            <person name="Zhao H."/>
            <person name="Zhou F."/>
            <person name="Su B."/>
            <person name="Chen J."/>
            <person name="Rui Y."/>
            <person name="Wang Q."/>
            <person name="Zheng L."/>
        </authorList>
    </citation>
    <scope>NUCLEOTIDE SEQUENCE [LARGE SCALE GENOMIC DNA]</scope>
    <source>
        <strain evidence="2 3">NFYY 23406</strain>
    </source>
</reference>
<gene>
    <name evidence="2" type="ORF">E2B99_11315</name>
</gene>
<dbReference type="EMBL" id="SNTY01000058">
    <property type="protein sequence ID" value="TEU24686.1"/>
    <property type="molecule type" value="Genomic_DNA"/>
</dbReference>
<keyword evidence="3" id="KW-1185">Reference proteome</keyword>